<evidence type="ECO:0000313" key="3">
    <source>
        <dbReference type="Proteomes" id="UP000617355"/>
    </source>
</evidence>
<dbReference type="EMBL" id="BMGI01000003">
    <property type="protein sequence ID" value="GGD37771.1"/>
    <property type="molecule type" value="Genomic_DNA"/>
</dbReference>
<keyword evidence="1" id="KW-0812">Transmembrane</keyword>
<dbReference type="Proteomes" id="UP000617355">
    <property type="component" value="Unassembled WGS sequence"/>
</dbReference>
<dbReference type="RefSeq" id="WP_188527691.1">
    <property type="nucleotide sequence ID" value="NZ_BMGI01000003.1"/>
</dbReference>
<sequence>MAGILSYGRKEAAALPLSEATVEAVIAKARRVCLTQLAAFAALVGGLVWGAVQADGLVVWLSAGLATLAAWGLWGALFATLNHFIASIPLRRNAAAEIARETDPKKFWWTHREVFPLAWD</sequence>
<keyword evidence="1" id="KW-1133">Transmembrane helix</keyword>
<keyword evidence="1" id="KW-0472">Membrane</keyword>
<feature type="transmembrane region" description="Helical" evidence="1">
    <location>
        <begin position="32"/>
        <end position="52"/>
    </location>
</feature>
<proteinExistence type="predicted"/>
<reference evidence="3" key="1">
    <citation type="journal article" date="2019" name="Int. J. Syst. Evol. Microbiol.">
        <title>The Global Catalogue of Microorganisms (GCM) 10K type strain sequencing project: providing services to taxonomists for standard genome sequencing and annotation.</title>
        <authorList>
            <consortium name="The Broad Institute Genomics Platform"/>
            <consortium name="The Broad Institute Genome Sequencing Center for Infectious Disease"/>
            <person name="Wu L."/>
            <person name="Ma J."/>
        </authorList>
    </citation>
    <scope>NUCLEOTIDE SEQUENCE [LARGE SCALE GENOMIC DNA]</scope>
    <source>
        <strain evidence="3">CGMCC 1.12922</strain>
    </source>
</reference>
<evidence type="ECO:0000256" key="1">
    <source>
        <dbReference type="SAM" id="Phobius"/>
    </source>
</evidence>
<gene>
    <name evidence="2" type="ORF">GCM10011358_21900</name>
</gene>
<protein>
    <submittedName>
        <fullName evidence="2">Uncharacterized protein</fullName>
    </submittedName>
</protein>
<comment type="caution">
    <text evidence="2">The sequence shown here is derived from an EMBL/GenBank/DDBJ whole genome shotgun (WGS) entry which is preliminary data.</text>
</comment>
<accession>A0ABQ1QN74</accession>
<organism evidence="2 3">
    <name type="scientific">Sinisalibacter lacisalsi</name>
    <dbReference type="NCBI Taxonomy" id="1526570"/>
    <lineage>
        <taxon>Bacteria</taxon>
        <taxon>Pseudomonadati</taxon>
        <taxon>Pseudomonadota</taxon>
        <taxon>Alphaproteobacteria</taxon>
        <taxon>Rhodobacterales</taxon>
        <taxon>Roseobacteraceae</taxon>
        <taxon>Sinisalibacter</taxon>
    </lineage>
</organism>
<feature type="transmembrane region" description="Helical" evidence="1">
    <location>
        <begin position="58"/>
        <end position="81"/>
    </location>
</feature>
<evidence type="ECO:0000313" key="2">
    <source>
        <dbReference type="EMBL" id="GGD37771.1"/>
    </source>
</evidence>
<keyword evidence="3" id="KW-1185">Reference proteome</keyword>
<name>A0ABQ1QN74_9RHOB</name>